<comment type="caution">
    <text evidence="2">The sequence shown here is derived from an EMBL/GenBank/DDBJ whole genome shotgun (WGS) entry which is preliminary data.</text>
</comment>
<dbReference type="Gene3D" id="3.60.20.40">
    <property type="match status" value="1"/>
</dbReference>
<dbReference type="InterPro" id="IPR029055">
    <property type="entry name" value="Ntn_hydrolases_N"/>
</dbReference>
<proteinExistence type="predicted"/>
<name>A0AAQ4DXQ5_AMBAM</name>
<dbReference type="InterPro" id="IPR043137">
    <property type="entry name" value="GGT_ssub_C"/>
</dbReference>
<dbReference type="GO" id="GO:0006751">
    <property type="term" value="P:glutathione catabolic process"/>
    <property type="evidence" value="ECO:0007669"/>
    <property type="project" value="InterPro"/>
</dbReference>
<evidence type="ECO:0000313" key="3">
    <source>
        <dbReference type="Proteomes" id="UP001321473"/>
    </source>
</evidence>
<dbReference type="PANTHER" id="PTHR11686:SF54">
    <property type="entry name" value="GLUTATHIONE HYDROLASE 7"/>
    <property type="match status" value="1"/>
</dbReference>
<dbReference type="Pfam" id="PF01019">
    <property type="entry name" value="G_glu_transpept"/>
    <property type="match status" value="1"/>
</dbReference>
<evidence type="ECO:0000256" key="1">
    <source>
        <dbReference type="PIRSR" id="PIRSR600101-2"/>
    </source>
</evidence>
<accession>A0AAQ4DXQ5</accession>
<evidence type="ECO:0000313" key="2">
    <source>
        <dbReference type="EMBL" id="KAK8767245.1"/>
    </source>
</evidence>
<feature type="binding site" evidence="1">
    <location>
        <position position="129"/>
    </location>
    <ligand>
        <name>L-glutamate</name>
        <dbReference type="ChEBI" id="CHEBI:29985"/>
    </ligand>
</feature>
<keyword evidence="3" id="KW-1185">Reference proteome</keyword>
<organism evidence="2 3">
    <name type="scientific">Amblyomma americanum</name>
    <name type="common">Lone star tick</name>
    <dbReference type="NCBI Taxonomy" id="6943"/>
    <lineage>
        <taxon>Eukaryota</taxon>
        <taxon>Metazoa</taxon>
        <taxon>Ecdysozoa</taxon>
        <taxon>Arthropoda</taxon>
        <taxon>Chelicerata</taxon>
        <taxon>Arachnida</taxon>
        <taxon>Acari</taxon>
        <taxon>Parasitiformes</taxon>
        <taxon>Ixodida</taxon>
        <taxon>Ixodoidea</taxon>
        <taxon>Ixodidae</taxon>
        <taxon>Amblyomminae</taxon>
        <taxon>Amblyomma</taxon>
    </lineage>
</organism>
<dbReference type="PANTHER" id="PTHR11686">
    <property type="entry name" value="GAMMA GLUTAMYL TRANSPEPTIDASE"/>
    <property type="match status" value="1"/>
</dbReference>
<dbReference type="PRINTS" id="PR01210">
    <property type="entry name" value="GGTRANSPTASE"/>
</dbReference>
<protein>
    <recommendedName>
        <fullName evidence="4">Gamma-glutamyltransferase</fullName>
    </recommendedName>
</protein>
<dbReference type="GO" id="GO:0036374">
    <property type="term" value="F:glutathione hydrolase activity"/>
    <property type="evidence" value="ECO:0007669"/>
    <property type="project" value="InterPro"/>
</dbReference>
<dbReference type="SUPFAM" id="SSF56235">
    <property type="entry name" value="N-terminal nucleophile aminohydrolases (Ntn hydrolases)"/>
    <property type="match status" value="1"/>
</dbReference>
<dbReference type="Proteomes" id="UP001321473">
    <property type="component" value="Unassembled WGS sequence"/>
</dbReference>
<sequence>MVAEIIGYAVQKYDKKKPLSSAAEYGIKYAPEEDFGGAHVTMVGPSGDALSITSGLNGMFGSGFMTASGLLLNNYMDAFAKPGKQFELDVSPANQIGPGKRPMTSMVPSVITTSAAPSDLVGAFGSSGGLPGISALAQVRGISTEVIL</sequence>
<gene>
    <name evidence="2" type="ORF">V5799_005994</name>
</gene>
<dbReference type="InterPro" id="IPR000101">
    <property type="entry name" value="GGT_peptidase"/>
</dbReference>
<feature type="binding site" evidence="1">
    <location>
        <begin position="104"/>
        <end position="105"/>
    </location>
    <ligand>
        <name>L-glutamate</name>
        <dbReference type="ChEBI" id="CHEBI:29985"/>
    </ligand>
</feature>
<dbReference type="GO" id="GO:0005886">
    <property type="term" value="C:plasma membrane"/>
    <property type="evidence" value="ECO:0007669"/>
    <property type="project" value="TreeGrafter"/>
</dbReference>
<dbReference type="AlphaFoldDB" id="A0AAQ4DXQ5"/>
<evidence type="ECO:0008006" key="4">
    <source>
        <dbReference type="Google" id="ProtNLM"/>
    </source>
</evidence>
<reference evidence="2 3" key="1">
    <citation type="journal article" date="2023" name="Arcadia Sci">
        <title>De novo assembly of a long-read Amblyomma americanum tick genome.</title>
        <authorList>
            <person name="Chou S."/>
            <person name="Poskanzer K.E."/>
            <person name="Rollins M."/>
            <person name="Thuy-Boun P.S."/>
        </authorList>
    </citation>
    <scope>NUCLEOTIDE SEQUENCE [LARGE SCALE GENOMIC DNA]</scope>
    <source>
        <strain evidence="2">F_SG_1</strain>
        <tissue evidence="2">Salivary glands</tissue>
    </source>
</reference>
<dbReference type="EMBL" id="JARKHS020025632">
    <property type="protein sequence ID" value="KAK8767245.1"/>
    <property type="molecule type" value="Genomic_DNA"/>
</dbReference>